<evidence type="ECO:0000256" key="1">
    <source>
        <dbReference type="SAM" id="MobiDB-lite"/>
    </source>
</evidence>
<name>A0A833W9M8_PHYIN</name>
<dbReference type="EMBL" id="WSZM01000344">
    <property type="protein sequence ID" value="KAF4034803.1"/>
    <property type="molecule type" value="Genomic_DNA"/>
</dbReference>
<proteinExistence type="predicted"/>
<evidence type="ECO:0000313" key="2">
    <source>
        <dbReference type="EMBL" id="KAF4034803.1"/>
    </source>
</evidence>
<organism evidence="2 3">
    <name type="scientific">Phytophthora infestans</name>
    <name type="common">Potato late blight agent</name>
    <name type="synonym">Botrytis infestans</name>
    <dbReference type="NCBI Taxonomy" id="4787"/>
    <lineage>
        <taxon>Eukaryota</taxon>
        <taxon>Sar</taxon>
        <taxon>Stramenopiles</taxon>
        <taxon>Oomycota</taxon>
        <taxon>Peronosporomycetes</taxon>
        <taxon>Peronosporales</taxon>
        <taxon>Peronosporaceae</taxon>
        <taxon>Phytophthora</taxon>
    </lineage>
</organism>
<gene>
    <name evidence="2" type="ORF">GN244_ATG13212</name>
</gene>
<dbReference type="Proteomes" id="UP000602510">
    <property type="component" value="Unassembled WGS sequence"/>
</dbReference>
<accession>A0A833W9M8</accession>
<evidence type="ECO:0000313" key="3">
    <source>
        <dbReference type="Proteomes" id="UP000602510"/>
    </source>
</evidence>
<dbReference type="AlphaFoldDB" id="A0A833W9M8"/>
<sequence length="138" mass="15764">MTVSEDEREENIAERNVAEVEGEYIQDERDDSNNSNSGKERVGSYSTEVEYDLDSDLENSDAKINPGEMEVDNLLLYDGELACTLPYFEYNIDGRLMPLVPSGWRPVYRNTSFILMKVVIRATRSPLQYLIDLSLNAQ</sequence>
<feature type="region of interest" description="Disordered" evidence="1">
    <location>
        <begin position="1"/>
        <end position="46"/>
    </location>
</feature>
<keyword evidence="3" id="KW-1185">Reference proteome</keyword>
<protein>
    <submittedName>
        <fullName evidence="2">Uncharacterized protein</fullName>
    </submittedName>
</protein>
<reference evidence="2" key="1">
    <citation type="submission" date="2020-04" db="EMBL/GenBank/DDBJ databases">
        <title>Hybrid Assembly of Korean Phytophthora infestans isolates.</title>
        <authorList>
            <person name="Prokchorchik M."/>
            <person name="Lee Y."/>
            <person name="Seo J."/>
            <person name="Cho J.-H."/>
            <person name="Park Y.-E."/>
            <person name="Jang D.-C."/>
            <person name="Im J.-S."/>
            <person name="Choi J.-G."/>
            <person name="Park H.-J."/>
            <person name="Lee G.-B."/>
            <person name="Lee Y.-G."/>
            <person name="Hong S.-Y."/>
            <person name="Cho K."/>
            <person name="Sohn K.H."/>
        </authorList>
    </citation>
    <scope>NUCLEOTIDE SEQUENCE</scope>
    <source>
        <strain evidence="2">KR_1_A1</strain>
    </source>
</reference>
<feature type="compositionally biased region" description="Acidic residues" evidence="1">
    <location>
        <begin position="20"/>
        <end position="30"/>
    </location>
</feature>
<comment type="caution">
    <text evidence="2">The sequence shown here is derived from an EMBL/GenBank/DDBJ whole genome shotgun (WGS) entry which is preliminary data.</text>
</comment>